<dbReference type="Pfam" id="PF00753">
    <property type="entry name" value="Lactamase_B"/>
    <property type="match status" value="1"/>
</dbReference>
<proteinExistence type="inferred from homology"/>
<dbReference type="PANTHER" id="PTHR42951:SF4">
    <property type="entry name" value="ACYL-COENZYME A THIOESTERASE MBLAC2"/>
    <property type="match status" value="1"/>
</dbReference>
<dbReference type="InterPro" id="IPR001279">
    <property type="entry name" value="Metallo-B-lactamas"/>
</dbReference>
<dbReference type="EMBL" id="LWHJ01000011">
    <property type="protein sequence ID" value="OAQ42353.1"/>
    <property type="molecule type" value="Genomic_DNA"/>
</dbReference>
<feature type="domain" description="Metallo-beta-lactamase" evidence="3">
    <location>
        <begin position="51"/>
        <end position="232"/>
    </location>
</feature>
<feature type="chain" id="PRO_5008100699" evidence="2">
    <location>
        <begin position="27"/>
        <end position="302"/>
    </location>
</feature>
<gene>
    <name evidence="4" type="ORF">A5893_04380</name>
</gene>
<evidence type="ECO:0000256" key="2">
    <source>
        <dbReference type="SAM" id="SignalP"/>
    </source>
</evidence>
<dbReference type="CDD" id="cd16282">
    <property type="entry name" value="metallo-hydrolase-like_MBL-fold"/>
    <property type="match status" value="1"/>
</dbReference>
<evidence type="ECO:0000313" key="5">
    <source>
        <dbReference type="Proteomes" id="UP000078459"/>
    </source>
</evidence>
<dbReference type="SMART" id="SM00849">
    <property type="entry name" value="Lactamase_B"/>
    <property type="match status" value="1"/>
</dbReference>
<evidence type="ECO:0000313" key="4">
    <source>
        <dbReference type="EMBL" id="OAQ42353.1"/>
    </source>
</evidence>
<feature type="signal peptide" evidence="2">
    <location>
        <begin position="1"/>
        <end position="26"/>
    </location>
</feature>
<evidence type="ECO:0000259" key="3">
    <source>
        <dbReference type="SMART" id="SM00849"/>
    </source>
</evidence>
<keyword evidence="5" id="KW-1185">Reference proteome</keyword>
<reference evidence="4 5" key="1">
    <citation type="submission" date="2016-04" db="EMBL/GenBank/DDBJ databases">
        <authorList>
            <person name="Evans L.H."/>
            <person name="Alamgir A."/>
            <person name="Owens N."/>
            <person name="Weber N.D."/>
            <person name="Virtaneva K."/>
            <person name="Barbian K."/>
            <person name="Babar A."/>
            <person name="Rosenke K."/>
        </authorList>
    </citation>
    <scope>NUCLEOTIDE SEQUENCE [LARGE SCALE GENOMIC DNA]</scope>
    <source>
        <strain evidence="4 5">CCM 8644</strain>
    </source>
</reference>
<keyword evidence="4" id="KW-0378">Hydrolase</keyword>
<dbReference type="GO" id="GO:0016787">
    <property type="term" value="F:hydrolase activity"/>
    <property type="evidence" value="ECO:0007669"/>
    <property type="project" value="UniProtKB-KW"/>
</dbReference>
<protein>
    <submittedName>
        <fullName evidence="4">MBL fold metallo-hydrolase</fullName>
    </submittedName>
</protein>
<dbReference type="STRING" id="1826909.A5893_04380"/>
<dbReference type="Gene3D" id="3.60.15.10">
    <property type="entry name" value="Ribonuclease Z/Hydroxyacylglutathione hydrolase-like"/>
    <property type="match status" value="1"/>
</dbReference>
<dbReference type="SUPFAM" id="SSF56281">
    <property type="entry name" value="Metallo-hydrolase/oxidoreductase"/>
    <property type="match status" value="1"/>
</dbReference>
<reference evidence="4 5" key="2">
    <citation type="submission" date="2016-06" db="EMBL/GenBank/DDBJ databases">
        <title>Pedobacter psychrophilus sp. nov., isolated from Antarctic fragmentary rock.</title>
        <authorList>
            <person name="Svec P."/>
        </authorList>
    </citation>
    <scope>NUCLEOTIDE SEQUENCE [LARGE SCALE GENOMIC DNA]</scope>
    <source>
        <strain evidence="4 5">CCM 8644</strain>
    </source>
</reference>
<dbReference type="AlphaFoldDB" id="A0A179DPA4"/>
<comment type="caution">
    <text evidence="4">The sequence shown here is derived from an EMBL/GenBank/DDBJ whole genome shotgun (WGS) entry which is preliminary data.</text>
</comment>
<comment type="similarity">
    <text evidence="1">Belongs to the metallo-beta-lactamase superfamily. Class-B beta-lactamase family.</text>
</comment>
<dbReference type="InterPro" id="IPR036866">
    <property type="entry name" value="RibonucZ/Hydroxyglut_hydro"/>
</dbReference>
<dbReference type="PANTHER" id="PTHR42951">
    <property type="entry name" value="METALLO-BETA-LACTAMASE DOMAIN-CONTAINING"/>
    <property type="match status" value="1"/>
</dbReference>
<dbReference type="GO" id="GO:0017001">
    <property type="term" value="P:antibiotic catabolic process"/>
    <property type="evidence" value="ECO:0007669"/>
    <property type="project" value="UniProtKB-ARBA"/>
</dbReference>
<sequence>MERRKFLMGSGLTLAALALNKFTSFASMKDFAAAYNIKMINGKMGVFTEQGGTILFLLSEKGLIVVDSQYPDPAKHLVEELKKKSDKPFDLLINTHHHGDHTSGNIVFKGLVNGVVAHKNSLANQKRVAEEAAKAGKPGVEQYYPTLTFEKDWKYKNGKDSIKAYYFGAGHTNGDAMIYFPDHKVVHMGDLVFNRRFPYIDKTSGANIHSWIKVLDKAMSKFGSETTYVFGHALDPEKITGTMADVKAYQNYLQKLLDYVTTEMKAGKSKEEIMKATFIPGAEEWKGDGISRSLDAAYQELS</sequence>
<dbReference type="OrthoDB" id="9769598at2"/>
<organism evidence="4 5">
    <name type="scientific">Pedobacter psychrophilus</name>
    <dbReference type="NCBI Taxonomy" id="1826909"/>
    <lineage>
        <taxon>Bacteria</taxon>
        <taxon>Pseudomonadati</taxon>
        <taxon>Bacteroidota</taxon>
        <taxon>Sphingobacteriia</taxon>
        <taxon>Sphingobacteriales</taxon>
        <taxon>Sphingobacteriaceae</taxon>
        <taxon>Pedobacter</taxon>
    </lineage>
</organism>
<name>A0A179DPA4_9SPHI</name>
<dbReference type="RefSeq" id="WP_068821381.1">
    <property type="nucleotide sequence ID" value="NZ_LWHJ01000011.1"/>
</dbReference>
<accession>A0A179DPA4</accession>
<evidence type="ECO:0000256" key="1">
    <source>
        <dbReference type="ARBA" id="ARBA00005250"/>
    </source>
</evidence>
<keyword evidence="2" id="KW-0732">Signal</keyword>
<dbReference type="Proteomes" id="UP000078459">
    <property type="component" value="Unassembled WGS sequence"/>
</dbReference>
<dbReference type="InterPro" id="IPR050855">
    <property type="entry name" value="NDM-1-like"/>
</dbReference>